<sequence>MAAYAIGYATLRSTEWQKEYGAHMPALTAKHGGKLMAKTPPQAMEGAPVLPEVMVVIEFPSAAHAQAWYADPEHARLKELRQGGADFSMVLVGA</sequence>
<dbReference type="PANTHER" id="PTHR41521">
    <property type="match status" value="1"/>
</dbReference>
<dbReference type="RefSeq" id="WP_155465668.1">
    <property type="nucleotide sequence ID" value="NZ_WNKY01000024.1"/>
</dbReference>
<reference evidence="2 3" key="1">
    <citation type="submission" date="2019-11" db="EMBL/GenBank/DDBJ databases">
        <title>Type strains purchased from KCTC, JCM and DSMZ.</title>
        <authorList>
            <person name="Lu H."/>
        </authorList>
    </citation>
    <scope>NUCLEOTIDE SEQUENCE [LARGE SCALE GENOMIC DNA]</scope>
    <source>
        <strain evidence="2 3">KCTC 22382</strain>
    </source>
</reference>
<evidence type="ECO:0000313" key="3">
    <source>
        <dbReference type="Proteomes" id="UP000475582"/>
    </source>
</evidence>
<dbReference type="AlphaFoldDB" id="A0A6L6PLP1"/>
<dbReference type="PANTHER" id="PTHR41521:SF4">
    <property type="entry name" value="BLR0684 PROTEIN"/>
    <property type="match status" value="1"/>
</dbReference>
<dbReference type="Gene3D" id="3.30.70.100">
    <property type="match status" value="1"/>
</dbReference>
<evidence type="ECO:0000259" key="1">
    <source>
        <dbReference type="Pfam" id="PF07045"/>
    </source>
</evidence>
<accession>A0A6L6PLP1</accession>
<gene>
    <name evidence="2" type="ORF">GM676_20105</name>
</gene>
<dbReference type="InterPro" id="IPR010753">
    <property type="entry name" value="DUF1330"/>
</dbReference>
<keyword evidence="3" id="KW-1185">Reference proteome</keyword>
<dbReference type="Pfam" id="PF07045">
    <property type="entry name" value="DUF1330"/>
    <property type="match status" value="1"/>
</dbReference>
<dbReference type="InterPro" id="IPR011008">
    <property type="entry name" value="Dimeric_a/b-barrel"/>
</dbReference>
<organism evidence="2 3">
    <name type="scientific">Duganella radicis</name>
    <dbReference type="NCBI Taxonomy" id="551988"/>
    <lineage>
        <taxon>Bacteria</taxon>
        <taxon>Pseudomonadati</taxon>
        <taxon>Pseudomonadota</taxon>
        <taxon>Betaproteobacteria</taxon>
        <taxon>Burkholderiales</taxon>
        <taxon>Oxalobacteraceae</taxon>
        <taxon>Telluria group</taxon>
        <taxon>Duganella</taxon>
    </lineage>
</organism>
<dbReference type="Proteomes" id="UP000475582">
    <property type="component" value="Unassembled WGS sequence"/>
</dbReference>
<dbReference type="OrthoDB" id="516779at2"/>
<proteinExistence type="predicted"/>
<protein>
    <submittedName>
        <fullName evidence="2">DUF1330 domain-containing protein</fullName>
    </submittedName>
</protein>
<comment type="caution">
    <text evidence="2">The sequence shown here is derived from an EMBL/GenBank/DDBJ whole genome shotgun (WGS) entry which is preliminary data.</text>
</comment>
<feature type="domain" description="DUF1330" evidence="1">
    <location>
        <begin position="3"/>
        <end position="92"/>
    </location>
</feature>
<dbReference type="SUPFAM" id="SSF54909">
    <property type="entry name" value="Dimeric alpha+beta barrel"/>
    <property type="match status" value="1"/>
</dbReference>
<evidence type="ECO:0000313" key="2">
    <source>
        <dbReference type="EMBL" id="MTV39873.1"/>
    </source>
</evidence>
<name>A0A6L6PLP1_9BURK</name>
<dbReference type="EMBL" id="WNKY01000024">
    <property type="protein sequence ID" value="MTV39873.1"/>
    <property type="molecule type" value="Genomic_DNA"/>
</dbReference>